<feature type="chain" id="PRO_5018214990" description="Multifunctional fusion protein" evidence="11">
    <location>
        <begin position="22"/>
        <end position="395"/>
    </location>
</feature>
<dbReference type="SUPFAM" id="SSF55068">
    <property type="entry name" value="Peptide methionine sulfoxide reductase"/>
    <property type="match status" value="1"/>
</dbReference>
<gene>
    <name evidence="9 13" type="primary">msrB</name>
    <name evidence="10" type="synonym">msrA</name>
    <name evidence="13" type="ORF">D0544_13575</name>
</gene>
<keyword evidence="4" id="KW-0511">Multifunctional enzyme</keyword>
<feature type="active site" evidence="10">
    <location>
        <position position="48"/>
    </location>
</feature>
<evidence type="ECO:0000313" key="13">
    <source>
        <dbReference type="EMBL" id="RRJ82874.1"/>
    </source>
</evidence>
<evidence type="ECO:0000256" key="7">
    <source>
        <dbReference type="ARBA" id="ARBA00048488"/>
    </source>
</evidence>
<protein>
    <recommendedName>
        <fullName evidence="9 10">Multifunctional fusion protein</fullName>
    </recommendedName>
    <domain>
        <recommendedName>
            <fullName evidence="10">Peptide methionine sulfoxide reductase MsrA</fullName>
            <shortName evidence="10">Protein-methionine-S-oxide reductase</shortName>
            <ecNumber evidence="10">1.8.4.11</ecNumber>
        </recommendedName>
        <alternativeName>
            <fullName evidence="10">Peptide-methionine (S)-S-oxide reductase</fullName>
            <shortName evidence="10">Peptide Met(O) reductase</shortName>
        </alternativeName>
    </domain>
    <domain>
        <recommendedName>
            <fullName evidence="9">Peptide methionine sulfoxide reductase MsrB</fullName>
            <ecNumber evidence="9">1.8.4.12</ecNumber>
        </recommendedName>
        <alternativeName>
            <fullName evidence="9">Peptide-methionine (R)-S-oxide reductase</fullName>
        </alternativeName>
    </domain>
</protein>
<dbReference type="Pfam" id="PF01625">
    <property type="entry name" value="PMSR"/>
    <property type="match status" value="1"/>
</dbReference>
<dbReference type="EC" id="1.8.4.11" evidence="10"/>
<dbReference type="EC" id="1.8.4.12" evidence="9"/>
<organism evidence="13 14">
    <name type="scientific">Aestuariirhabdus litorea</name>
    <dbReference type="NCBI Taxonomy" id="2528527"/>
    <lineage>
        <taxon>Bacteria</taxon>
        <taxon>Pseudomonadati</taxon>
        <taxon>Pseudomonadota</taxon>
        <taxon>Gammaproteobacteria</taxon>
        <taxon>Oceanospirillales</taxon>
        <taxon>Aestuariirhabdaceae</taxon>
        <taxon>Aestuariirhabdus</taxon>
    </lineage>
</organism>
<dbReference type="GO" id="GO:0008113">
    <property type="term" value="F:peptide-methionine (S)-S-oxide reductase activity"/>
    <property type="evidence" value="ECO:0007669"/>
    <property type="project" value="UniProtKB-UniRule"/>
</dbReference>
<dbReference type="InterPro" id="IPR002569">
    <property type="entry name" value="Met_Sox_Rdtase_MsrA_dom"/>
</dbReference>
<dbReference type="PANTHER" id="PTHR10173">
    <property type="entry name" value="METHIONINE SULFOXIDE REDUCTASE"/>
    <property type="match status" value="1"/>
</dbReference>
<dbReference type="Gene3D" id="3.30.1060.10">
    <property type="entry name" value="Peptide methionine sulphoxide reductase MsrA"/>
    <property type="match status" value="1"/>
</dbReference>
<dbReference type="InterPro" id="IPR002579">
    <property type="entry name" value="Met_Sox_Rdtase_MsrB_dom"/>
</dbReference>
<evidence type="ECO:0000256" key="4">
    <source>
        <dbReference type="ARBA" id="ARBA00023268"/>
    </source>
</evidence>
<dbReference type="EMBL" id="QWEZ01000002">
    <property type="protein sequence ID" value="RRJ82874.1"/>
    <property type="molecule type" value="Genomic_DNA"/>
</dbReference>
<dbReference type="InterPro" id="IPR028427">
    <property type="entry name" value="Met_Sox_Rdtase_MsrB"/>
</dbReference>
<feature type="signal peptide" evidence="11">
    <location>
        <begin position="1"/>
        <end position="21"/>
    </location>
</feature>
<evidence type="ECO:0000256" key="1">
    <source>
        <dbReference type="ARBA" id="ARBA00008076"/>
    </source>
</evidence>
<dbReference type="Gene3D" id="2.170.150.20">
    <property type="entry name" value="Peptide methionine sulfoxide reductase"/>
    <property type="match status" value="1"/>
</dbReference>
<dbReference type="GO" id="GO:0006979">
    <property type="term" value="P:response to oxidative stress"/>
    <property type="evidence" value="ECO:0007669"/>
    <property type="project" value="InterPro"/>
</dbReference>
<comment type="caution">
    <text evidence="9">Lacks conserved residue(s) required for the propagation of feature annotation.</text>
</comment>
<proteinExistence type="inferred from homology"/>
<dbReference type="HAMAP" id="MF_01401">
    <property type="entry name" value="MsrA"/>
    <property type="match status" value="1"/>
</dbReference>
<dbReference type="NCBIfam" id="TIGR00357">
    <property type="entry name" value="peptide-methionine (R)-S-oxide reductase MsrB"/>
    <property type="match status" value="1"/>
</dbReference>
<comment type="catalytic activity">
    <reaction evidence="7 9">
        <text>L-methionyl-[protein] + [thioredoxin]-disulfide + H2O = L-methionyl-(R)-S-oxide-[protein] + [thioredoxin]-dithiol</text>
        <dbReference type="Rhea" id="RHEA:24164"/>
        <dbReference type="Rhea" id="RHEA-COMP:10698"/>
        <dbReference type="Rhea" id="RHEA-COMP:10700"/>
        <dbReference type="Rhea" id="RHEA-COMP:12313"/>
        <dbReference type="Rhea" id="RHEA-COMP:12314"/>
        <dbReference type="ChEBI" id="CHEBI:15377"/>
        <dbReference type="ChEBI" id="CHEBI:16044"/>
        <dbReference type="ChEBI" id="CHEBI:29950"/>
        <dbReference type="ChEBI" id="CHEBI:45764"/>
        <dbReference type="ChEBI" id="CHEBI:50058"/>
        <dbReference type="EC" id="1.8.4.12"/>
    </reaction>
</comment>
<comment type="function">
    <text evidence="5 10">Has an important function as a repair enzyme for proteins that have been inactivated by oxidation. Catalyzes the reversible oxidation-reduction of methionine sulfoxide in proteins to methionine.</text>
</comment>
<evidence type="ECO:0000313" key="14">
    <source>
        <dbReference type="Proteomes" id="UP000280792"/>
    </source>
</evidence>
<keyword evidence="3 9" id="KW-0560">Oxidoreductase</keyword>
<evidence type="ECO:0000256" key="10">
    <source>
        <dbReference type="HAMAP-Rule" id="MF_01401"/>
    </source>
</evidence>
<reference evidence="13 14" key="1">
    <citation type="submission" date="2018-08" db="EMBL/GenBank/DDBJ databases">
        <authorList>
            <person name="Khan S.A."/>
        </authorList>
    </citation>
    <scope>NUCLEOTIDE SEQUENCE [LARGE SCALE GENOMIC DNA]</scope>
    <source>
        <strain evidence="13 14">GTF-13</strain>
    </source>
</reference>
<dbReference type="InterPro" id="IPR036509">
    <property type="entry name" value="Met_Sox_Rdtase_MsrA_sf"/>
</dbReference>
<name>A0A3P3VKH2_9GAMM</name>
<evidence type="ECO:0000256" key="3">
    <source>
        <dbReference type="ARBA" id="ARBA00023002"/>
    </source>
</evidence>
<dbReference type="NCBIfam" id="TIGR00401">
    <property type="entry name" value="msrA"/>
    <property type="match status" value="1"/>
</dbReference>
<dbReference type="PANTHER" id="PTHR10173:SF59">
    <property type="entry name" value="PEPTIDE METHIONINE SULFOXIDE REDUCTASE MSRA_MSRB"/>
    <property type="match status" value="1"/>
</dbReference>
<dbReference type="Proteomes" id="UP000280792">
    <property type="component" value="Unassembled WGS sequence"/>
</dbReference>
<dbReference type="GO" id="GO:0005737">
    <property type="term" value="C:cytoplasm"/>
    <property type="evidence" value="ECO:0007669"/>
    <property type="project" value="TreeGrafter"/>
</dbReference>
<keyword evidence="11" id="KW-0732">Signal</keyword>
<dbReference type="InterPro" id="IPR011057">
    <property type="entry name" value="Mss4-like_sf"/>
</dbReference>
<sequence>MKHLISLGAAALLVLAGSVYSTSHQSSGQGMDASMAGQGAVATFAGGCFWCTESTFEKYPGVTEVISGYVGGHVDNPTYKQVSSGKTGHVEAVEVYYDPAKISYDDLLQIFWREINPTDGGGQFVDRGYHYRPFIFVHNDEQRAAAEQSVAQMNASGRYSKPILPDIVRNHERFWPAEEYHQNYYATNPIRYKFYRYNSGRDQYLEQTWGEELKYTPGQMMKTGAMKSESMGTMPMASPAKGNLTMSDFEQFTKPDEPTLRQRLTPLQFKVTQEEGTEPPFRNEFWDNKQAGIYVDVVSGEPLFSSLDKYDSQSGWPSFTQPLHKELIVEKTDFKLIMPRTELRSRYGDSHLGHVFDDGPAPTGLRYCINSAALRFIPKERLAEEGYGQYSHLFQ</sequence>
<accession>A0A3P3VKH2</accession>
<comment type="similarity">
    <text evidence="10">Belongs to the MsrA Met sulfoxide reductase family.</text>
</comment>
<feature type="active site" description="Nucleophile" evidence="9">
    <location>
        <position position="368"/>
    </location>
</feature>
<evidence type="ECO:0000256" key="6">
    <source>
        <dbReference type="ARBA" id="ARBA00047806"/>
    </source>
</evidence>
<dbReference type="PROSITE" id="PS51790">
    <property type="entry name" value="MSRB"/>
    <property type="match status" value="1"/>
</dbReference>
<evidence type="ECO:0000256" key="9">
    <source>
        <dbReference type="HAMAP-Rule" id="MF_01400"/>
    </source>
</evidence>
<comment type="caution">
    <text evidence="13">The sequence shown here is derived from an EMBL/GenBank/DDBJ whole genome shotgun (WGS) entry which is preliminary data.</text>
</comment>
<dbReference type="GO" id="GO:0033743">
    <property type="term" value="F:peptide-methionine (R)-S-oxide reductase activity"/>
    <property type="evidence" value="ECO:0007669"/>
    <property type="project" value="UniProtKB-UniRule"/>
</dbReference>
<evidence type="ECO:0000256" key="5">
    <source>
        <dbReference type="ARBA" id="ARBA00024679"/>
    </source>
</evidence>
<dbReference type="Pfam" id="PF01641">
    <property type="entry name" value="SelR"/>
    <property type="match status" value="1"/>
</dbReference>
<comment type="catalytic activity">
    <reaction evidence="8 10">
        <text>[thioredoxin]-disulfide + L-methionine + H2O = L-methionine (S)-S-oxide + [thioredoxin]-dithiol</text>
        <dbReference type="Rhea" id="RHEA:19993"/>
        <dbReference type="Rhea" id="RHEA-COMP:10698"/>
        <dbReference type="Rhea" id="RHEA-COMP:10700"/>
        <dbReference type="ChEBI" id="CHEBI:15377"/>
        <dbReference type="ChEBI" id="CHEBI:29950"/>
        <dbReference type="ChEBI" id="CHEBI:50058"/>
        <dbReference type="ChEBI" id="CHEBI:57844"/>
        <dbReference type="ChEBI" id="CHEBI:58772"/>
        <dbReference type="EC" id="1.8.4.11"/>
    </reaction>
</comment>
<evidence type="ECO:0000256" key="11">
    <source>
        <dbReference type="SAM" id="SignalP"/>
    </source>
</evidence>
<evidence type="ECO:0000256" key="8">
    <source>
        <dbReference type="ARBA" id="ARBA00048782"/>
    </source>
</evidence>
<evidence type="ECO:0000256" key="2">
    <source>
        <dbReference type="ARBA" id="ARBA00011017"/>
    </source>
</evidence>
<feature type="domain" description="MsrB" evidence="12">
    <location>
        <begin position="257"/>
        <end position="379"/>
    </location>
</feature>
<evidence type="ECO:0000259" key="12">
    <source>
        <dbReference type="PROSITE" id="PS51790"/>
    </source>
</evidence>
<dbReference type="HAMAP" id="MF_01400">
    <property type="entry name" value="MsrB"/>
    <property type="match status" value="1"/>
</dbReference>
<comment type="similarity">
    <text evidence="2">In the N-terminal section; belongs to the MsrA Met sulfoxide reductase family.</text>
</comment>
<dbReference type="FunFam" id="2.170.150.20:FF:000003">
    <property type="entry name" value="Peptide methionine sulfoxide reductase MsrB"/>
    <property type="match status" value="1"/>
</dbReference>
<comment type="similarity">
    <text evidence="1">In the C-terminal section; belongs to the MsrB Met sulfoxide reductase family.</text>
</comment>
<dbReference type="SUPFAM" id="SSF51316">
    <property type="entry name" value="Mss4-like"/>
    <property type="match status" value="1"/>
</dbReference>
<dbReference type="GO" id="GO:0033744">
    <property type="term" value="F:L-methionine:thioredoxin-disulfide S-oxidoreductase activity"/>
    <property type="evidence" value="ECO:0007669"/>
    <property type="project" value="RHEA"/>
</dbReference>
<reference evidence="13 14" key="2">
    <citation type="submission" date="2018-12" db="EMBL/GenBank/DDBJ databases">
        <title>Simiduia agarivorans gen. nov., sp. nov., a marine, agarolytic bacterium isolated from shallow coastal water from Keelung, Taiwan.</title>
        <authorList>
            <person name="Shieh W.Y."/>
        </authorList>
    </citation>
    <scope>NUCLEOTIDE SEQUENCE [LARGE SCALE GENOMIC DNA]</scope>
    <source>
        <strain evidence="13 14">GTF-13</strain>
    </source>
</reference>
<dbReference type="RefSeq" id="WP_125017019.1">
    <property type="nucleotide sequence ID" value="NZ_QWEZ01000002.1"/>
</dbReference>
<dbReference type="AlphaFoldDB" id="A0A3P3VKH2"/>
<comment type="similarity">
    <text evidence="9">Belongs to the MsrB Met sulfoxide reductase family.</text>
</comment>
<dbReference type="GO" id="GO:0030091">
    <property type="term" value="P:protein repair"/>
    <property type="evidence" value="ECO:0007669"/>
    <property type="project" value="InterPro"/>
</dbReference>
<keyword evidence="14" id="KW-1185">Reference proteome</keyword>
<comment type="catalytic activity">
    <reaction evidence="6 10">
        <text>L-methionyl-[protein] + [thioredoxin]-disulfide + H2O = L-methionyl-(S)-S-oxide-[protein] + [thioredoxin]-dithiol</text>
        <dbReference type="Rhea" id="RHEA:14217"/>
        <dbReference type="Rhea" id="RHEA-COMP:10698"/>
        <dbReference type="Rhea" id="RHEA-COMP:10700"/>
        <dbReference type="Rhea" id="RHEA-COMP:12313"/>
        <dbReference type="Rhea" id="RHEA-COMP:12315"/>
        <dbReference type="ChEBI" id="CHEBI:15377"/>
        <dbReference type="ChEBI" id="CHEBI:16044"/>
        <dbReference type="ChEBI" id="CHEBI:29950"/>
        <dbReference type="ChEBI" id="CHEBI:44120"/>
        <dbReference type="ChEBI" id="CHEBI:50058"/>
        <dbReference type="EC" id="1.8.4.11"/>
    </reaction>
</comment>